<dbReference type="Proteomes" id="UP000707731">
    <property type="component" value="Unassembled WGS sequence"/>
</dbReference>
<accession>A0ABS0D584</accession>
<dbReference type="PRINTS" id="PR01415">
    <property type="entry name" value="ANKYRIN"/>
</dbReference>
<dbReference type="SUPFAM" id="SSF48403">
    <property type="entry name" value="Ankyrin repeat"/>
    <property type="match status" value="1"/>
</dbReference>
<comment type="caution">
    <text evidence="5">The sequence shown here is derived from an EMBL/GenBank/DDBJ whole genome shotgun (WGS) entry which is preliminary data.</text>
</comment>
<dbReference type="InterPro" id="IPR002110">
    <property type="entry name" value="Ankyrin_rpt"/>
</dbReference>
<sequence length="256" mass="26287">MADLVTAVTLGDVPAVRKLLAAGAHPDVPDEDGTTPLYRAAVQGCGELTRLLLAHGADPNLPGGAEDEGLPLCAAACWNHTDSVAALLAAGADPDQPEPPHPREHGSGTPPLLWAVGNGHRETVDLLLEAGADPNIPGTPLTIAARSGRLGIVRSLLTRGADPARPDTQDRTAADLAAALVGADLVALLADECAWSEVESTYTVERRPAGDGTNLITLRYEHEGGGEGETCIQDGHAAIVALLRDIARQSTGGGDI</sequence>
<protein>
    <submittedName>
        <fullName evidence="5">Ankyrin repeat domain-containing protein</fullName>
    </submittedName>
</protein>
<dbReference type="PROSITE" id="PS50297">
    <property type="entry name" value="ANK_REP_REGION"/>
    <property type="match status" value="3"/>
</dbReference>
<evidence type="ECO:0000256" key="3">
    <source>
        <dbReference type="PROSITE-ProRule" id="PRU00023"/>
    </source>
</evidence>
<name>A0ABS0D584_9NOCA</name>
<feature type="region of interest" description="Disordered" evidence="4">
    <location>
        <begin position="91"/>
        <end position="110"/>
    </location>
</feature>
<dbReference type="InterPro" id="IPR036770">
    <property type="entry name" value="Ankyrin_rpt-contain_sf"/>
</dbReference>
<gene>
    <name evidence="5" type="ORF">IU449_03560</name>
</gene>
<feature type="repeat" description="ANK" evidence="3">
    <location>
        <begin position="139"/>
        <end position="168"/>
    </location>
</feature>
<organism evidence="5 6">
    <name type="scientific">Nocardia higoensis</name>
    <dbReference type="NCBI Taxonomy" id="228599"/>
    <lineage>
        <taxon>Bacteria</taxon>
        <taxon>Bacillati</taxon>
        <taxon>Actinomycetota</taxon>
        <taxon>Actinomycetes</taxon>
        <taxon>Mycobacteriales</taxon>
        <taxon>Nocardiaceae</taxon>
        <taxon>Nocardia</taxon>
    </lineage>
</organism>
<dbReference type="Pfam" id="PF12796">
    <property type="entry name" value="Ank_2"/>
    <property type="match status" value="2"/>
</dbReference>
<dbReference type="PROSITE" id="PS50088">
    <property type="entry name" value="ANK_REPEAT"/>
    <property type="match status" value="3"/>
</dbReference>
<evidence type="ECO:0000256" key="2">
    <source>
        <dbReference type="ARBA" id="ARBA00023043"/>
    </source>
</evidence>
<dbReference type="RefSeq" id="WP_195000516.1">
    <property type="nucleotide sequence ID" value="NZ_JADLQN010000001.1"/>
</dbReference>
<evidence type="ECO:0000313" key="6">
    <source>
        <dbReference type="Proteomes" id="UP000707731"/>
    </source>
</evidence>
<feature type="repeat" description="ANK" evidence="3">
    <location>
        <begin position="107"/>
        <end position="139"/>
    </location>
</feature>
<evidence type="ECO:0000256" key="1">
    <source>
        <dbReference type="ARBA" id="ARBA00022737"/>
    </source>
</evidence>
<keyword evidence="6" id="KW-1185">Reference proteome</keyword>
<evidence type="ECO:0000313" key="5">
    <source>
        <dbReference type="EMBL" id="MBF6353635.1"/>
    </source>
</evidence>
<dbReference type="SMART" id="SM00248">
    <property type="entry name" value="ANK"/>
    <property type="match status" value="5"/>
</dbReference>
<dbReference type="EMBL" id="JADLQN010000001">
    <property type="protein sequence ID" value="MBF6353635.1"/>
    <property type="molecule type" value="Genomic_DNA"/>
</dbReference>
<keyword evidence="1" id="KW-0677">Repeat</keyword>
<proteinExistence type="predicted"/>
<keyword evidence="2 3" id="KW-0040">ANK repeat</keyword>
<evidence type="ECO:0000256" key="4">
    <source>
        <dbReference type="SAM" id="MobiDB-lite"/>
    </source>
</evidence>
<reference evidence="5 6" key="1">
    <citation type="submission" date="2020-10" db="EMBL/GenBank/DDBJ databases">
        <title>Identification of Nocardia species via Next-generation sequencing and recognition of intraspecies genetic diversity.</title>
        <authorList>
            <person name="Li P."/>
            <person name="Li P."/>
            <person name="Lu B."/>
        </authorList>
    </citation>
    <scope>NUCLEOTIDE SEQUENCE [LARGE SCALE GENOMIC DNA]</scope>
    <source>
        <strain evidence="5 6">BJ06-0143</strain>
    </source>
</reference>
<dbReference type="PANTHER" id="PTHR24171">
    <property type="entry name" value="ANKYRIN REPEAT DOMAIN-CONTAINING PROTEIN 39-RELATED"/>
    <property type="match status" value="1"/>
</dbReference>
<dbReference type="Gene3D" id="1.25.40.20">
    <property type="entry name" value="Ankyrin repeat-containing domain"/>
    <property type="match status" value="2"/>
</dbReference>
<feature type="repeat" description="ANK" evidence="3">
    <location>
        <begin position="32"/>
        <end position="64"/>
    </location>
</feature>